<evidence type="ECO:0000313" key="2">
    <source>
        <dbReference type="Proteomes" id="UP000254640"/>
    </source>
</evidence>
<protein>
    <submittedName>
        <fullName evidence="1">Uncharacterized protein</fullName>
    </submittedName>
</protein>
<name>A0A379AG35_ENTAG</name>
<keyword evidence="2" id="KW-1185">Reference proteome</keyword>
<accession>A0A379AG35</accession>
<organism evidence="1 2">
    <name type="scientific">Enterobacter agglomerans</name>
    <name type="common">Erwinia herbicola</name>
    <name type="synonym">Pantoea agglomerans</name>
    <dbReference type="NCBI Taxonomy" id="549"/>
    <lineage>
        <taxon>Bacteria</taxon>
        <taxon>Pseudomonadati</taxon>
        <taxon>Pseudomonadota</taxon>
        <taxon>Gammaproteobacteria</taxon>
        <taxon>Enterobacterales</taxon>
        <taxon>Erwiniaceae</taxon>
        <taxon>Pantoea</taxon>
        <taxon>Pantoea agglomerans group</taxon>
    </lineage>
</organism>
<reference evidence="1 2" key="1">
    <citation type="submission" date="2018-06" db="EMBL/GenBank/DDBJ databases">
        <authorList>
            <consortium name="Pathogen Informatics"/>
            <person name="Doyle S."/>
        </authorList>
    </citation>
    <scope>NUCLEOTIDE SEQUENCE [LARGE SCALE GENOMIC DNA]</scope>
    <source>
        <strain evidence="1 2">NCTC9381</strain>
    </source>
</reference>
<sequence>MVTIAATGDRFAQARLYPSDKRIARGDKLSLTTGYKGGLTSRSAYVVSEASELQCNVSDWLTRLAIPYYHAVVSWLEQLRIGITGRRTLFAYRNGAAESAVWLAS</sequence>
<dbReference type="Proteomes" id="UP000254640">
    <property type="component" value="Unassembled WGS sequence"/>
</dbReference>
<dbReference type="EMBL" id="UGSO01000001">
    <property type="protein sequence ID" value="SUB16801.1"/>
    <property type="molecule type" value="Genomic_DNA"/>
</dbReference>
<proteinExistence type="predicted"/>
<dbReference type="AlphaFoldDB" id="A0A379AG35"/>
<evidence type="ECO:0000313" key="1">
    <source>
        <dbReference type="EMBL" id="SUB16801.1"/>
    </source>
</evidence>
<gene>
    <name evidence="1" type="ORF">NCTC9381_02717</name>
</gene>